<evidence type="ECO:0000313" key="3">
    <source>
        <dbReference type="EMBL" id="KMS59484.1"/>
    </source>
</evidence>
<gene>
    <name evidence="3" type="ORF">V474_09805</name>
</gene>
<reference evidence="3 4" key="1">
    <citation type="journal article" date="2015" name="G3 (Bethesda)">
        <title>Insights into Ongoing Evolution of the Hexachlorocyclohexane Catabolic Pathway from Comparative Genomics of Ten Sphingomonadaceae Strains.</title>
        <authorList>
            <person name="Pearce S.L."/>
            <person name="Oakeshott J.G."/>
            <person name="Pandey G."/>
        </authorList>
    </citation>
    <scope>NUCLEOTIDE SEQUENCE [LARGE SCALE GENOMIC DNA]</scope>
    <source>
        <strain evidence="3 4">LL02</strain>
    </source>
</reference>
<dbReference type="Gene3D" id="3.40.50.720">
    <property type="entry name" value="NAD(P)-binding Rossmann-like Domain"/>
    <property type="match status" value="1"/>
</dbReference>
<comment type="similarity">
    <text evidence="1 2">Belongs to the short-chain dehydrogenases/reductases (SDR) family.</text>
</comment>
<evidence type="ECO:0000256" key="2">
    <source>
        <dbReference type="RuleBase" id="RU000363"/>
    </source>
</evidence>
<dbReference type="OrthoDB" id="9809287at2"/>
<dbReference type="Pfam" id="PF13561">
    <property type="entry name" value="adh_short_C2"/>
    <property type="match status" value="1"/>
</dbReference>
<dbReference type="PRINTS" id="PR00081">
    <property type="entry name" value="GDHRDH"/>
</dbReference>
<dbReference type="GO" id="GO:0016616">
    <property type="term" value="F:oxidoreductase activity, acting on the CH-OH group of donors, NAD or NADP as acceptor"/>
    <property type="evidence" value="ECO:0007669"/>
    <property type="project" value="TreeGrafter"/>
</dbReference>
<dbReference type="AlphaFoldDB" id="A0A0J7Y6D2"/>
<dbReference type="Pfam" id="PF00106">
    <property type="entry name" value="adh_short"/>
    <property type="match status" value="1"/>
</dbReference>
<comment type="caution">
    <text evidence="3">The sequence shown here is derived from an EMBL/GenBank/DDBJ whole genome shotgun (WGS) entry which is preliminary data.</text>
</comment>
<accession>A0A0J7Y6D2</accession>
<dbReference type="PRINTS" id="PR00080">
    <property type="entry name" value="SDRFAMILY"/>
</dbReference>
<dbReference type="InterPro" id="IPR002347">
    <property type="entry name" value="SDR_fam"/>
</dbReference>
<evidence type="ECO:0000313" key="4">
    <source>
        <dbReference type="Proteomes" id="UP000052268"/>
    </source>
</evidence>
<dbReference type="Proteomes" id="UP000052268">
    <property type="component" value="Unassembled WGS sequence"/>
</dbReference>
<evidence type="ECO:0000256" key="1">
    <source>
        <dbReference type="ARBA" id="ARBA00006484"/>
    </source>
</evidence>
<dbReference type="NCBIfam" id="NF009092">
    <property type="entry name" value="PRK12428.1"/>
    <property type="match status" value="1"/>
</dbReference>
<dbReference type="InterPro" id="IPR036291">
    <property type="entry name" value="NAD(P)-bd_dom_sf"/>
</dbReference>
<sequence>MNDVLGYSGKRVIVSGCFSGMGEATAKLLVSLGAEVHGFDFEQSSVPLASFTKIDLRDPSTIEVAVAGVGGKVDALFNCAGLPGGGGFPPMDTMKVNFLGTRHLTDQVVPLMGAKGAIVSIASTGGLGWSRRIPIHMQLLATQGFQAGLEWCEANLEHVAEGYAFSKEAVIVWTQLMGARLIKKGIRINCSLPSPTQTPMMATFHATSGKEVVDAAAEPLGRYTTAEEQAGPLVLINSALAGVVNGVVLPVDGGFMGGLATGQVDITKMMNAPRKQDA</sequence>
<name>A0A0J7Y6D2_9SPHN</name>
<keyword evidence="4" id="KW-1185">Reference proteome</keyword>
<dbReference type="RefSeq" id="WP_059150246.1">
    <property type="nucleotide sequence ID" value="NZ_KQ130452.1"/>
</dbReference>
<dbReference type="EMBL" id="JACU01000002">
    <property type="protein sequence ID" value="KMS59484.1"/>
    <property type="molecule type" value="Genomic_DNA"/>
</dbReference>
<organism evidence="3 4">
    <name type="scientific">Novosphingobium barchaimii LL02</name>
    <dbReference type="NCBI Taxonomy" id="1114963"/>
    <lineage>
        <taxon>Bacteria</taxon>
        <taxon>Pseudomonadati</taxon>
        <taxon>Pseudomonadota</taxon>
        <taxon>Alphaproteobacteria</taxon>
        <taxon>Sphingomonadales</taxon>
        <taxon>Sphingomonadaceae</taxon>
        <taxon>Novosphingobium</taxon>
    </lineage>
</organism>
<dbReference type="SUPFAM" id="SSF51735">
    <property type="entry name" value="NAD(P)-binding Rossmann-fold domains"/>
    <property type="match status" value="1"/>
</dbReference>
<proteinExistence type="inferred from homology"/>
<dbReference type="PATRIC" id="fig|1114963.3.peg.863"/>
<dbReference type="PANTHER" id="PTHR42760">
    <property type="entry name" value="SHORT-CHAIN DEHYDROGENASES/REDUCTASES FAMILY MEMBER"/>
    <property type="match status" value="1"/>
</dbReference>
<protein>
    <submittedName>
        <fullName evidence="3">3-alpha-hydroxysteroid dehydrogenase</fullName>
    </submittedName>
</protein>